<dbReference type="InterPro" id="IPR038555">
    <property type="entry name" value="Zincin_1_sf"/>
</dbReference>
<accession>A0A1F4XKQ4</accession>
<sequence>MLMKVTDEIFAEFVQEAWGKIPQKFDQQMENVSVVIRSEPTRELKISANLLGLFEGVPKTSWGQATHGVQPSIISLFQKNICQSCTTVQELKNLIQEVLMHEIGHYFGFNENAMYTLDRKLRRKFNQNGSKN</sequence>
<evidence type="ECO:0000313" key="1">
    <source>
        <dbReference type="EMBL" id="OGC82226.1"/>
    </source>
</evidence>
<dbReference type="Gene3D" id="3.30.2010.20">
    <property type="match status" value="1"/>
</dbReference>
<evidence type="ECO:0008006" key="3">
    <source>
        <dbReference type="Google" id="ProtNLM"/>
    </source>
</evidence>
<reference evidence="1 2" key="1">
    <citation type="journal article" date="2016" name="Nat. Commun.">
        <title>Thousands of microbial genomes shed light on interconnected biogeochemical processes in an aquifer system.</title>
        <authorList>
            <person name="Anantharaman K."/>
            <person name="Brown C.T."/>
            <person name="Hug L.A."/>
            <person name="Sharon I."/>
            <person name="Castelle C.J."/>
            <person name="Probst A.J."/>
            <person name="Thomas B.C."/>
            <person name="Singh A."/>
            <person name="Wilkins M.J."/>
            <person name="Karaoz U."/>
            <person name="Brodie E.L."/>
            <person name="Williams K.H."/>
            <person name="Hubbard S.S."/>
            <person name="Banfield J.F."/>
        </authorList>
    </citation>
    <scope>NUCLEOTIDE SEQUENCE [LARGE SCALE GENOMIC DNA]</scope>
</reference>
<dbReference type="CDD" id="cd12952">
    <property type="entry name" value="MMP_ACEL2062"/>
    <property type="match status" value="1"/>
</dbReference>
<gene>
    <name evidence="1" type="ORF">A2V81_00625</name>
</gene>
<dbReference type="SUPFAM" id="SSF55486">
    <property type="entry name" value="Metalloproteases ('zincins'), catalytic domain"/>
    <property type="match status" value="1"/>
</dbReference>
<dbReference type="STRING" id="1817814.A2V81_00625"/>
<dbReference type="Pfam" id="PF06262">
    <property type="entry name" value="Zincin_1"/>
    <property type="match status" value="1"/>
</dbReference>
<dbReference type="EMBL" id="MEWR01000009">
    <property type="protein sequence ID" value="OGC82226.1"/>
    <property type="molecule type" value="Genomic_DNA"/>
</dbReference>
<proteinExistence type="predicted"/>
<protein>
    <recommendedName>
        <fullName evidence="3">Metallopeptidase family protein</fullName>
    </recommendedName>
</protein>
<organism evidence="1 2">
    <name type="scientific">Candidatus Abawacabacteria bacterium RBG_16_42_10</name>
    <dbReference type="NCBI Taxonomy" id="1817814"/>
    <lineage>
        <taxon>Bacteria</taxon>
        <taxon>Candidatus Abawacaibacteriota</taxon>
    </lineage>
</organism>
<dbReference type="Proteomes" id="UP000177614">
    <property type="component" value="Unassembled WGS sequence"/>
</dbReference>
<evidence type="ECO:0000313" key="2">
    <source>
        <dbReference type="Proteomes" id="UP000177614"/>
    </source>
</evidence>
<name>A0A1F4XKQ4_9BACT</name>
<comment type="caution">
    <text evidence="1">The sequence shown here is derived from an EMBL/GenBank/DDBJ whole genome shotgun (WGS) entry which is preliminary data.</text>
</comment>
<dbReference type="AlphaFoldDB" id="A0A1F4XKQ4"/>
<dbReference type="InterPro" id="IPR010428">
    <property type="entry name" value="Zincin_1"/>
</dbReference>